<proteinExistence type="predicted"/>
<dbReference type="OrthoDB" id="9903273at2"/>
<dbReference type="Proteomes" id="UP000204391">
    <property type="component" value="Chromosome"/>
</dbReference>
<dbReference type="EMBL" id="CP022437">
    <property type="protein sequence ID" value="ASN06843.1"/>
    <property type="molecule type" value="Genomic_DNA"/>
</dbReference>
<evidence type="ECO:0000313" key="1">
    <source>
        <dbReference type="EMBL" id="ASN06843.1"/>
    </source>
</evidence>
<reference evidence="1 2" key="1">
    <citation type="journal article" date="2003" name="Int. J. Syst. Evol. Microbiol.">
        <title>Virgibacillus carmonensis sp. nov., Virgibacillus necropolis sp. nov. and Virgibacillus picturae sp. nov., three novel species isolated from deteriorated mural paintings, transfer of the species of the genus salibacillus to Virgibacillus, as Virgibacillus marismortui comb. nov. and Virgibacillus salexigens comb. nov., and emended description of the genus Virgibacillus.</title>
        <authorList>
            <person name="Heyrman J."/>
            <person name="Logan N.A."/>
            <person name="Busse H.J."/>
            <person name="Balcaen A."/>
            <person name="Lebbe L."/>
            <person name="Rodriguez-Diaz M."/>
            <person name="Swings J."/>
            <person name="De Vos P."/>
        </authorList>
    </citation>
    <scope>NUCLEOTIDE SEQUENCE [LARGE SCALE GENOMIC DNA]</scope>
    <source>
        <strain evidence="1 2">LMG 19488</strain>
    </source>
</reference>
<dbReference type="KEGG" id="vne:CFK40_18360"/>
<organism evidence="1 2">
    <name type="scientific">Virgibacillus necropolis</name>
    <dbReference type="NCBI Taxonomy" id="163877"/>
    <lineage>
        <taxon>Bacteria</taxon>
        <taxon>Bacillati</taxon>
        <taxon>Bacillota</taxon>
        <taxon>Bacilli</taxon>
        <taxon>Bacillales</taxon>
        <taxon>Bacillaceae</taxon>
        <taxon>Virgibacillus</taxon>
    </lineage>
</organism>
<dbReference type="AlphaFoldDB" id="A0A221MGQ4"/>
<keyword evidence="2" id="KW-1185">Reference proteome</keyword>
<gene>
    <name evidence="1" type="ORF">CFK40_18360</name>
</gene>
<name>A0A221MGQ4_9BACI</name>
<sequence>MRLFGNKGTIEESDQPEPSEVIARVEIKRVDRKTRDINAFIVDCVTSETVYKATYTTKASTDFYAFNGASDDLKNVIDREDYILRGDITTNSTDIPFARTLDKSTYGR</sequence>
<dbReference type="RefSeq" id="WP_089533839.1">
    <property type="nucleotide sequence ID" value="NZ_CP022437.1"/>
</dbReference>
<evidence type="ECO:0000313" key="2">
    <source>
        <dbReference type="Proteomes" id="UP000204391"/>
    </source>
</evidence>
<accession>A0A221MGQ4</accession>
<protein>
    <submittedName>
        <fullName evidence="1">Uncharacterized protein</fullName>
    </submittedName>
</protein>